<protein>
    <recommendedName>
        <fullName evidence="4">ParB/Sulfiredoxin domain-containing protein</fullName>
    </recommendedName>
</protein>
<organism evidence="2 3">
    <name type="scientific">Halocalculus aciditolerans</name>
    <dbReference type="NCBI Taxonomy" id="1383812"/>
    <lineage>
        <taxon>Archaea</taxon>
        <taxon>Methanobacteriati</taxon>
        <taxon>Methanobacteriota</taxon>
        <taxon>Stenosarchaea group</taxon>
        <taxon>Halobacteria</taxon>
        <taxon>Halobacteriales</taxon>
        <taxon>Halobacteriaceae</taxon>
        <taxon>Halocalculus</taxon>
    </lineage>
</organism>
<evidence type="ECO:0000313" key="2">
    <source>
        <dbReference type="EMBL" id="GGL67257.1"/>
    </source>
</evidence>
<evidence type="ECO:0000256" key="1">
    <source>
        <dbReference type="SAM" id="MobiDB-lite"/>
    </source>
</evidence>
<dbReference type="RefSeq" id="WP_188979699.1">
    <property type="nucleotide sequence ID" value="NZ_BMPG01000003.1"/>
</dbReference>
<evidence type="ECO:0008006" key="4">
    <source>
        <dbReference type="Google" id="ProtNLM"/>
    </source>
</evidence>
<evidence type="ECO:0000313" key="3">
    <source>
        <dbReference type="Proteomes" id="UP000607197"/>
    </source>
</evidence>
<dbReference type="Proteomes" id="UP000607197">
    <property type="component" value="Unassembled WGS sequence"/>
</dbReference>
<reference evidence="2" key="2">
    <citation type="submission" date="2020-09" db="EMBL/GenBank/DDBJ databases">
        <authorList>
            <person name="Sun Q."/>
            <person name="Ohkuma M."/>
        </authorList>
    </citation>
    <scope>NUCLEOTIDE SEQUENCE</scope>
    <source>
        <strain evidence="2">JCM 19596</strain>
    </source>
</reference>
<dbReference type="EMBL" id="BMPG01000003">
    <property type="protein sequence ID" value="GGL67257.1"/>
    <property type="molecule type" value="Genomic_DNA"/>
</dbReference>
<accession>A0A830FEK1</accession>
<reference evidence="2" key="1">
    <citation type="journal article" date="2014" name="Int. J. Syst. Evol. Microbiol.">
        <title>Complete genome sequence of Corynebacterium casei LMG S-19264T (=DSM 44701T), isolated from a smear-ripened cheese.</title>
        <authorList>
            <consortium name="US DOE Joint Genome Institute (JGI-PGF)"/>
            <person name="Walter F."/>
            <person name="Albersmeier A."/>
            <person name="Kalinowski J."/>
            <person name="Ruckert C."/>
        </authorList>
    </citation>
    <scope>NUCLEOTIDE SEQUENCE</scope>
    <source>
        <strain evidence="2">JCM 19596</strain>
    </source>
</reference>
<dbReference type="OrthoDB" id="350167at2157"/>
<gene>
    <name evidence="2" type="ORF">GCM10009039_26610</name>
</gene>
<sequence>METYSLTDPQRDRAKELYHKVDDGEISASTELVNEWKTPPRIPDPKLGSDSDYLPYPEETEFINPSNIAGTFESNINRFNSGRIKSHLARFHNDEFWREDPAPPRLQKIDNEYYVTSDGIHRSLTAKALALPELKCIYSIPPEEVLVHRKDR</sequence>
<comment type="caution">
    <text evidence="2">The sequence shown here is derived from an EMBL/GenBank/DDBJ whole genome shotgun (WGS) entry which is preliminary data.</text>
</comment>
<proteinExistence type="predicted"/>
<feature type="region of interest" description="Disordered" evidence="1">
    <location>
        <begin position="31"/>
        <end position="54"/>
    </location>
</feature>
<name>A0A830FEK1_9EURY</name>
<dbReference type="AlphaFoldDB" id="A0A830FEK1"/>
<keyword evidence="3" id="KW-1185">Reference proteome</keyword>